<feature type="region of interest" description="Disordered" evidence="5">
    <location>
        <begin position="301"/>
        <end position="320"/>
    </location>
</feature>
<keyword evidence="2" id="KW-0813">Transport</keyword>
<dbReference type="InterPro" id="IPR001188">
    <property type="entry name" value="Sperm_putr-bd"/>
</dbReference>
<keyword evidence="3 6" id="KW-0732">Signal</keyword>
<dbReference type="PANTHER" id="PTHR30222">
    <property type="entry name" value="SPERMIDINE/PUTRESCINE-BINDING PERIPLASMIC PROTEIN"/>
    <property type="match status" value="1"/>
</dbReference>
<name>A0AAU8JD94_9CYAN</name>
<dbReference type="PANTHER" id="PTHR30222:SF17">
    <property type="entry name" value="SPERMIDINE_PUTRESCINE-BINDING PERIPLASMIC PROTEIN"/>
    <property type="match status" value="1"/>
</dbReference>
<comment type="subcellular location">
    <subcellularLocation>
        <location evidence="1">Periplasm</location>
    </subcellularLocation>
</comment>
<dbReference type="GO" id="GO:0042597">
    <property type="term" value="C:periplasmic space"/>
    <property type="evidence" value="ECO:0007669"/>
    <property type="project" value="UniProtKB-SubCell"/>
</dbReference>
<dbReference type="GO" id="GO:0019808">
    <property type="term" value="F:polyamine binding"/>
    <property type="evidence" value="ECO:0007669"/>
    <property type="project" value="InterPro"/>
</dbReference>
<sequence>MKRRSFILGAGVLTLGQLLAACGGEKKSTLQVRLLQNSIPAVVLNQYRKQIQNQVVLDFVPVAQLQDIFSQLQTWQQTPTTETSQRFNLPFLGRRKPDGVISDLVTLGDYWLASAIAQELIQPLDTQKLKQWQQLPLRWQALVQRDRQGNLDPNGAVWGAPYRWGSTVIVYRLDKLKHFDWLPTDWSDLWRPELRDRLSLLDQPREIIGLTLKKLGHSYNTADLTKVPQLKEELQNLHKLVKFYSSDTYLQPLILGDTWVAVGWSTDILPMLQRYSNLGAVIPASGTALWADLWVRPAAKKETNKDTNQDRNSPNKSKSDDLLSQWIDFCWERAIVEQISLRTKAVSPMLNQNQPNLPKGLQNNSLLNALLLPEADILEKSEFMQPLPPEVTQKYQDLWVEIRRS</sequence>
<dbReference type="EMBL" id="CP159837">
    <property type="protein sequence ID" value="XCM36474.1"/>
    <property type="molecule type" value="Genomic_DNA"/>
</dbReference>
<organism evidence="7">
    <name type="scientific">Planktothricoides raciborskii GIHE-MW2</name>
    <dbReference type="NCBI Taxonomy" id="2792601"/>
    <lineage>
        <taxon>Bacteria</taxon>
        <taxon>Bacillati</taxon>
        <taxon>Cyanobacteriota</taxon>
        <taxon>Cyanophyceae</taxon>
        <taxon>Oscillatoriophycideae</taxon>
        <taxon>Oscillatoriales</taxon>
        <taxon>Oscillatoriaceae</taxon>
        <taxon>Planktothricoides</taxon>
    </lineage>
</organism>
<dbReference type="GO" id="GO:0015846">
    <property type="term" value="P:polyamine transport"/>
    <property type="evidence" value="ECO:0007669"/>
    <property type="project" value="InterPro"/>
</dbReference>
<evidence type="ECO:0000256" key="1">
    <source>
        <dbReference type="ARBA" id="ARBA00004418"/>
    </source>
</evidence>
<accession>A0AAU8JD94</accession>
<evidence type="ECO:0000256" key="3">
    <source>
        <dbReference type="ARBA" id="ARBA00022729"/>
    </source>
</evidence>
<dbReference type="SUPFAM" id="SSF53850">
    <property type="entry name" value="Periplasmic binding protein-like II"/>
    <property type="match status" value="1"/>
</dbReference>
<dbReference type="RefSeq" id="WP_190879401.1">
    <property type="nucleotide sequence ID" value="NZ_CP159837.1"/>
</dbReference>
<dbReference type="Pfam" id="PF13343">
    <property type="entry name" value="SBP_bac_6"/>
    <property type="match status" value="1"/>
</dbReference>
<evidence type="ECO:0000256" key="4">
    <source>
        <dbReference type="ARBA" id="ARBA00022764"/>
    </source>
</evidence>
<dbReference type="PROSITE" id="PS51257">
    <property type="entry name" value="PROKAR_LIPOPROTEIN"/>
    <property type="match status" value="1"/>
</dbReference>
<keyword evidence="4" id="KW-0574">Periplasm</keyword>
<evidence type="ECO:0000256" key="5">
    <source>
        <dbReference type="SAM" id="MobiDB-lite"/>
    </source>
</evidence>
<feature type="signal peptide" evidence="6">
    <location>
        <begin position="1"/>
        <end position="20"/>
    </location>
</feature>
<feature type="chain" id="PRO_5043795704" evidence="6">
    <location>
        <begin position="21"/>
        <end position="405"/>
    </location>
</feature>
<reference evidence="7" key="1">
    <citation type="submission" date="2024-07" db="EMBL/GenBank/DDBJ databases">
        <authorList>
            <person name="Kim Y.J."/>
            <person name="Jeong J.Y."/>
        </authorList>
    </citation>
    <scope>NUCLEOTIDE SEQUENCE</scope>
    <source>
        <strain evidence="7">GIHE-MW2</strain>
    </source>
</reference>
<dbReference type="AlphaFoldDB" id="A0AAU8JD94"/>
<proteinExistence type="predicted"/>
<evidence type="ECO:0000313" key="7">
    <source>
        <dbReference type="EMBL" id="XCM36474.1"/>
    </source>
</evidence>
<evidence type="ECO:0000256" key="2">
    <source>
        <dbReference type="ARBA" id="ARBA00022448"/>
    </source>
</evidence>
<gene>
    <name evidence="7" type="ORF">ABWT76_005235</name>
</gene>
<evidence type="ECO:0000256" key="6">
    <source>
        <dbReference type="SAM" id="SignalP"/>
    </source>
</evidence>
<dbReference type="PRINTS" id="PR00909">
    <property type="entry name" value="SPERMDNBNDNG"/>
</dbReference>
<protein>
    <submittedName>
        <fullName evidence="7">Extracellular solute-binding protein</fullName>
    </submittedName>
</protein>
<dbReference type="Gene3D" id="3.40.190.10">
    <property type="entry name" value="Periplasmic binding protein-like II"/>
    <property type="match status" value="4"/>
</dbReference>